<reference evidence="1" key="1">
    <citation type="submission" date="2020-07" db="EMBL/GenBank/DDBJ databases">
        <authorList>
            <person name="Nieuwenhuis M."/>
            <person name="Van De Peppel L.J.J."/>
        </authorList>
    </citation>
    <scope>NUCLEOTIDE SEQUENCE</scope>
    <source>
        <strain evidence="1">AP01</strain>
        <tissue evidence="1">Mycelium</tissue>
    </source>
</reference>
<evidence type="ECO:0000313" key="2">
    <source>
        <dbReference type="Proteomes" id="UP000775547"/>
    </source>
</evidence>
<comment type="caution">
    <text evidence="1">The sequence shown here is derived from an EMBL/GenBank/DDBJ whole genome shotgun (WGS) entry which is preliminary data.</text>
</comment>
<accession>A0A9P7G728</accession>
<organism evidence="1 2">
    <name type="scientific">Asterophora parasitica</name>
    <dbReference type="NCBI Taxonomy" id="117018"/>
    <lineage>
        <taxon>Eukaryota</taxon>
        <taxon>Fungi</taxon>
        <taxon>Dikarya</taxon>
        <taxon>Basidiomycota</taxon>
        <taxon>Agaricomycotina</taxon>
        <taxon>Agaricomycetes</taxon>
        <taxon>Agaricomycetidae</taxon>
        <taxon>Agaricales</taxon>
        <taxon>Tricholomatineae</taxon>
        <taxon>Lyophyllaceae</taxon>
        <taxon>Asterophora</taxon>
    </lineage>
</organism>
<proteinExistence type="predicted"/>
<sequence>MFERRRTARIMLHSVTLTFEGQTEVHTPQTAYSAVRLCSVTREIAPTEPVEMNNEGHEDSNEPCVWNVVFDLPIPGWLPQTASYGLEDIGVRYGLFAEAKYSIIDDHSQSNTWSLATLCSSFRSRVKTLYAQEPIRLRRLMCHPEDETGHSHSLQNSITYLVNTNVSPDDAERKRLRFPKEVLSKINVLATVPEHADMNSNGFPLTIRLRTKGLAAEHCKRIQVAAVSANVYQKEKFRSRVSHEYMRRYPLPPRSQQPPHEPLRDPHPIANIYDTGLGVFCAIEDSASRSFSLLPPGETGVYTLPGNTYPFANDADTAPEAATWYTLESSVPVVHQATDEKSADWAGPSLLRPTVSSPLISVSHEVRIELTCTYDLPGGKTAIERLSFAIPLSFAFFTPDVVNRPITPPPVHSTQEMTQVAQSGSPKPSLPAPMPYAPNLPAYSQLFDHNGDRKIDYSVPLPLYTPPSTITASSSTTDLRVERGGDETALLLSNL</sequence>
<reference evidence="1" key="2">
    <citation type="submission" date="2021-10" db="EMBL/GenBank/DDBJ databases">
        <title>Phylogenomics reveals ancestral predisposition of the termite-cultivated fungus Termitomyces towards a domesticated lifestyle.</title>
        <authorList>
            <person name="Auxier B."/>
            <person name="Grum-Grzhimaylo A."/>
            <person name="Cardenas M.E."/>
            <person name="Lodge J.D."/>
            <person name="Laessoe T."/>
            <person name="Pedersen O."/>
            <person name="Smith M.E."/>
            <person name="Kuyper T.W."/>
            <person name="Franco-Molano E.A."/>
            <person name="Baroni T.J."/>
            <person name="Aanen D.K."/>
        </authorList>
    </citation>
    <scope>NUCLEOTIDE SEQUENCE</scope>
    <source>
        <strain evidence="1">AP01</strain>
        <tissue evidence="1">Mycelium</tissue>
    </source>
</reference>
<gene>
    <name evidence="1" type="ORF">DXG03_007144</name>
</gene>
<dbReference type="Proteomes" id="UP000775547">
    <property type="component" value="Unassembled WGS sequence"/>
</dbReference>
<protein>
    <submittedName>
        <fullName evidence="1">Uncharacterized protein</fullName>
    </submittedName>
</protein>
<keyword evidence="2" id="KW-1185">Reference proteome</keyword>
<dbReference type="AlphaFoldDB" id="A0A9P7G728"/>
<dbReference type="OrthoDB" id="1638493at2759"/>
<name>A0A9P7G728_9AGAR</name>
<dbReference type="EMBL" id="JABCKV010000050">
    <property type="protein sequence ID" value="KAG5645054.1"/>
    <property type="molecule type" value="Genomic_DNA"/>
</dbReference>
<evidence type="ECO:0000313" key="1">
    <source>
        <dbReference type="EMBL" id="KAG5645054.1"/>
    </source>
</evidence>